<proteinExistence type="predicted"/>
<sequence>MTPNATLSAKRTPLDKFIRLLAQQRVARKDLLAMTAQNG</sequence>
<dbReference type="Proteomes" id="UP000003374">
    <property type="component" value="Unassembled WGS sequence"/>
</dbReference>
<organism evidence="1 2">
    <name type="scientific">Nitrococcus mobilis Nb-231</name>
    <dbReference type="NCBI Taxonomy" id="314278"/>
    <lineage>
        <taxon>Bacteria</taxon>
        <taxon>Pseudomonadati</taxon>
        <taxon>Pseudomonadota</taxon>
        <taxon>Gammaproteobacteria</taxon>
        <taxon>Chromatiales</taxon>
        <taxon>Ectothiorhodospiraceae</taxon>
        <taxon>Nitrococcus</taxon>
    </lineage>
</organism>
<accession>A4BLA7</accession>
<dbReference type="STRING" id="314278.NB231_14783"/>
<dbReference type="EMBL" id="AAOF01000001">
    <property type="protein sequence ID" value="EAR23095.1"/>
    <property type="molecule type" value="Genomic_DNA"/>
</dbReference>
<keyword evidence="2" id="KW-1185">Reference proteome</keyword>
<evidence type="ECO:0000313" key="1">
    <source>
        <dbReference type="EMBL" id="EAR23095.1"/>
    </source>
</evidence>
<dbReference type="AlphaFoldDB" id="A4BLA7"/>
<name>A4BLA7_9GAMM</name>
<reference evidence="1 2" key="1">
    <citation type="submission" date="2006-02" db="EMBL/GenBank/DDBJ databases">
        <authorList>
            <person name="Waterbury J."/>
            <person name="Ferriera S."/>
            <person name="Johnson J."/>
            <person name="Kravitz S."/>
            <person name="Halpern A."/>
            <person name="Remington K."/>
            <person name="Beeson K."/>
            <person name="Tran B."/>
            <person name="Rogers Y.-H."/>
            <person name="Friedman R."/>
            <person name="Venter J.C."/>
        </authorList>
    </citation>
    <scope>NUCLEOTIDE SEQUENCE [LARGE SCALE GENOMIC DNA]</scope>
    <source>
        <strain evidence="1 2">Nb-231</strain>
    </source>
</reference>
<evidence type="ECO:0000313" key="2">
    <source>
        <dbReference type="Proteomes" id="UP000003374"/>
    </source>
</evidence>
<protein>
    <submittedName>
        <fullName evidence="1">Uncharacterized protein</fullName>
    </submittedName>
</protein>
<dbReference type="HOGENOM" id="CLU_3313469_0_0_6"/>
<gene>
    <name evidence="1" type="ORF">NB231_14783</name>
</gene>
<comment type="caution">
    <text evidence="1">The sequence shown here is derived from an EMBL/GenBank/DDBJ whole genome shotgun (WGS) entry which is preliminary data.</text>
</comment>